<feature type="binding site" evidence="14">
    <location>
        <position position="1038"/>
    </location>
    <ligand>
        <name>ATP</name>
        <dbReference type="ChEBI" id="CHEBI:30616"/>
    </ligand>
</feature>
<dbReference type="GO" id="GO:0016887">
    <property type="term" value="F:ATP hydrolysis activity"/>
    <property type="evidence" value="ECO:0007669"/>
    <property type="project" value="InterPro"/>
</dbReference>
<feature type="domain" description="P-type ATPase N-terminal" evidence="18">
    <location>
        <begin position="290"/>
        <end position="347"/>
    </location>
</feature>
<feature type="binding site" evidence="14">
    <location>
        <position position="1210"/>
    </location>
    <ligand>
        <name>ATP</name>
        <dbReference type="ChEBI" id="CHEBI:30616"/>
    </ligand>
</feature>
<feature type="compositionally biased region" description="Basic and acidic residues" evidence="17">
    <location>
        <begin position="1604"/>
        <end position="1613"/>
    </location>
</feature>
<feature type="region of interest" description="Disordered" evidence="17">
    <location>
        <begin position="1"/>
        <end position="137"/>
    </location>
</feature>
<evidence type="ECO:0000256" key="11">
    <source>
        <dbReference type="ARBA" id="ARBA00034036"/>
    </source>
</evidence>
<comment type="cofactor">
    <cofactor evidence="15">
        <name>Mg(2+)</name>
        <dbReference type="ChEBI" id="CHEBI:18420"/>
    </cofactor>
</comment>
<feature type="binding site" evidence="15">
    <location>
        <position position="670"/>
    </location>
    <ligand>
        <name>Mg(2+)</name>
        <dbReference type="ChEBI" id="CHEBI:18420"/>
    </ligand>
</feature>
<dbReference type="Pfam" id="PF13246">
    <property type="entry name" value="Cation_ATPase"/>
    <property type="match status" value="1"/>
</dbReference>
<feature type="region of interest" description="Disordered" evidence="17">
    <location>
        <begin position="725"/>
        <end position="756"/>
    </location>
</feature>
<dbReference type="OrthoDB" id="377733at2759"/>
<name>A0A6A6Q1J6_9PEZI</name>
<comment type="subcellular location">
    <subcellularLocation>
        <location evidence="1 16">Membrane</location>
        <topology evidence="1 16">Multi-pass membrane protein</topology>
    </subcellularLocation>
</comment>
<dbReference type="GeneID" id="54473628"/>
<dbReference type="Gene3D" id="2.70.150.10">
    <property type="entry name" value="Calcium-transporting ATPase, cytoplasmic transduction domain A"/>
    <property type="match status" value="2"/>
</dbReference>
<keyword evidence="4 15" id="KW-0479">Metal-binding</keyword>
<dbReference type="SUPFAM" id="SSF56784">
    <property type="entry name" value="HAD-like"/>
    <property type="match status" value="1"/>
</dbReference>
<dbReference type="SFLD" id="SFLDF00027">
    <property type="entry name" value="p-type_atpase"/>
    <property type="match status" value="1"/>
</dbReference>
<dbReference type="InterPro" id="IPR036412">
    <property type="entry name" value="HAD-like_sf"/>
</dbReference>
<feature type="binding site" evidence="14">
    <location>
        <position position="1216"/>
    </location>
    <ligand>
        <name>ATP</name>
        <dbReference type="ChEBI" id="CHEBI:30616"/>
    </ligand>
</feature>
<comment type="similarity">
    <text evidence="2 16">Belongs to the cation transport ATPase (P-type) (TC 3.A.3) family. Type IV subfamily.</text>
</comment>
<evidence type="ECO:0000256" key="8">
    <source>
        <dbReference type="ARBA" id="ARBA00022967"/>
    </source>
</evidence>
<dbReference type="NCBIfam" id="TIGR01652">
    <property type="entry name" value="ATPase-Plipid"/>
    <property type="match status" value="2"/>
</dbReference>
<dbReference type="Gene3D" id="3.40.50.1000">
    <property type="entry name" value="HAD superfamily/HAD-like"/>
    <property type="match status" value="2"/>
</dbReference>
<dbReference type="GO" id="GO:0005886">
    <property type="term" value="C:plasma membrane"/>
    <property type="evidence" value="ECO:0007669"/>
    <property type="project" value="TreeGrafter"/>
</dbReference>
<dbReference type="PANTHER" id="PTHR24092:SF174">
    <property type="entry name" value="PHOSPHOLIPID-TRANSPORTING ATPASE DNF3-RELATED"/>
    <property type="match status" value="1"/>
</dbReference>
<dbReference type="EMBL" id="MU001632">
    <property type="protein sequence ID" value="KAF2486270.1"/>
    <property type="molecule type" value="Genomic_DNA"/>
</dbReference>
<dbReference type="InterPro" id="IPR032630">
    <property type="entry name" value="P_typ_ATPase_c"/>
</dbReference>
<dbReference type="InterPro" id="IPR023298">
    <property type="entry name" value="ATPase_P-typ_TM_dom_sf"/>
</dbReference>
<feature type="binding site" evidence="14">
    <location>
        <position position="892"/>
    </location>
    <ligand>
        <name>ATP</name>
        <dbReference type="ChEBI" id="CHEBI:30616"/>
    </ligand>
</feature>
<dbReference type="Gene3D" id="1.20.1110.10">
    <property type="entry name" value="Calcium-transporting ATPase, transmembrane domain"/>
    <property type="match status" value="1"/>
</dbReference>
<feature type="binding site" evidence="14">
    <location>
        <position position="1118"/>
    </location>
    <ligand>
        <name>ATP</name>
        <dbReference type="ChEBI" id="CHEBI:30616"/>
    </ligand>
</feature>
<evidence type="ECO:0000256" key="16">
    <source>
        <dbReference type="RuleBase" id="RU362033"/>
    </source>
</evidence>
<evidence type="ECO:0000256" key="7">
    <source>
        <dbReference type="ARBA" id="ARBA00022842"/>
    </source>
</evidence>
<dbReference type="PROSITE" id="PS00154">
    <property type="entry name" value="ATPASE_E1_E2"/>
    <property type="match status" value="1"/>
</dbReference>
<evidence type="ECO:0000259" key="19">
    <source>
        <dbReference type="Pfam" id="PF16212"/>
    </source>
</evidence>
<dbReference type="InterPro" id="IPR008250">
    <property type="entry name" value="ATPase_P-typ_transduc_dom_A_sf"/>
</dbReference>
<keyword evidence="6 14" id="KW-0067">ATP-binding</keyword>
<dbReference type="PANTHER" id="PTHR24092">
    <property type="entry name" value="PROBABLE PHOSPHOLIPID-TRANSPORTING ATPASE"/>
    <property type="match status" value="1"/>
</dbReference>
<keyword evidence="7 15" id="KW-0460">Magnesium</keyword>
<feature type="transmembrane region" description="Helical" evidence="16">
    <location>
        <begin position="598"/>
        <end position="620"/>
    </location>
</feature>
<accession>A0A6A6Q1J6</accession>
<dbReference type="FunFam" id="3.40.50.1000:FF:000172">
    <property type="entry name" value="Phospholipid-transporting ATPase"/>
    <property type="match status" value="1"/>
</dbReference>
<evidence type="ECO:0000256" key="4">
    <source>
        <dbReference type="ARBA" id="ARBA00022723"/>
    </source>
</evidence>
<keyword evidence="9 16" id="KW-1133">Transmembrane helix</keyword>
<feature type="compositionally biased region" description="Polar residues" evidence="17">
    <location>
        <begin position="726"/>
        <end position="740"/>
    </location>
</feature>
<evidence type="ECO:0000313" key="21">
    <source>
        <dbReference type="Proteomes" id="UP000799767"/>
    </source>
</evidence>
<dbReference type="PRINTS" id="PR00119">
    <property type="entry name" value="CATATPASE"/>
</dbReference>
<feature type="transmembrane region" description="Helical" evidence="16">
    <location>
        <begin position="344"/>
        <end position="363"/>
    </location>
</feature>
<dbReference type="InterPro" id="IPR023214">
    <property type="entry name" value="HAD_sf"/>
</dbReference>
<keyword evidence="3 16" id="KW-0812">Transmembrane</keyword>
<sequence length="1626" mass="181410">MPPDEAADEEGVRRRRSHDYHDDAEIGVDGARDGVHVGTRTLSLHEASTQRSSGSDITPPLSSSRPMSTGEAGVTRNIAGKKRKSDEIARDSPTAMEAHGSPSSPMRIDTRAANNPTQRRPPVHTTPSSPRSRHRGMSLRTSLFTRNVDRATPAGDSIIEMHDLPGSSSQFSDSDHVKKDIQPSVSVTAIHGDFGPPTPERTRHGRISLLPSTSADGSLTKGPRGMSVLPNYQQWMQEQANRHLPVRRAKQTYKQLRKWILRIQEIPPSKDGRHIPLDPHRKKALIDERTRRPFVSNFIKSSKYTLWNFLPRQLFAQFSKLANLYFLTISILQMIPGLSTTGSYTTIIPLMCFVSISMAKEGYEDFRRHRLDKAENNREALVLHAYRPVQVEAEELKDGPVHWATVKWQSLQVGDIVKVDRDQPIPADIMLLSSKGPNNTAYIETMALDGETNLKTKQPSAALVGKCATPEDIVGLKRTEMAVEDPNIDLYNFEGRLSVHDDTSPLTNNEIIYRGSILRNTPEAIGVILYTGDECKIRMNANRNPRIKAPSLQGVVNKIVIFMVFFVVGLALINTIAYQVWHVDYEQKAWYLTDAHVAFIPIIVSFIIMFNTMIPLSLYVSLEIIKVSQMALMNCDLDMYDEASNTPFEARTSTINEELGQVSYIFSDKTGTLTENVMRLRKLSVAGAAWLHDTDLKDTPMEDREVGDKVDGKSKCKHAMWKLPRKSTTGSRPNINNMPKSSHGIEAAPRNSTTSWHSAVPAIRQPDMSTAEIIRYIQRNPQTPFAKRASMMILSLAVCHTCLPEIGQDGELSYQAASPDERALVEAASELGYTFFDKTLSTLTLKTFPNGPAAEPVLEKYELLDVIDFSSTRKRMSVVLAMPDGRLCVVCKGADSVITERLRLADLARQKIAEVERRASQRRNLEAQEVLHRKSESADRRSSVGSFPRTSLTLRSGSVSGRASFGRLTPIKDDDDDSLVDRSAHTPRASAQIGRHSVAYSEHVCSEVRVEESVATDESTVIERCFQHVNDFATEGLRTLLYAHRYLSDDEYRSWKKVYQDATTSLVDRQQKIEAAGELIEQSLELTGATAIEDKLQQGVPETIERLRRANIKLWMLTGDKRETAINIGHSCHLIKDYSTVTILDHEAGDIETTLTAALLNIHHATETNTIAHSVIVIDGRTLAHLQASPTLHTLFLDLAILADSVISCRASPSQKAHLVHAIRRRVNRSVTLAIGDGANDIAMIQESHVGVGITGKEGLQAARCADYAVAQFRFLQKLLLVHGHWNYVRTCKYTLATFWKEMLFYLTQALYQHCTGYTGTSLYEQWSLSQFNTLFTSLPVIFLGIFDQDLRPATLLAHPELYSAGQRNAHFNFRLYLAWISMAIAEAALVFFTMETLWGAAVQPVPGGQDLYSMGFLTFTACVVIINTKLQVLMQRYRTYLAAGLWALEVGGWFAFNAALSLTYADNYIYDVKGALLRGFGREVGWWVTLGVTILAVLVWEVLVRVVLNVVMPTEVEVWQELEGDVGLREKLGVCDGEELGLMGSGREVEMEEQAKREGEVRDLLGFRERGLEKKDGVVEQIEFLGQTGDDGEDESGSGPVRKSTDEQEMLSRRFGSVRRGSLGG</sequence>
<feature type="binding site" evidence="15">
    <location>
        <position position="1237"/>
    </location>
    <ligand>
        <name>Mg(2+)</name>
        <dbReference type="ChEBI" id="CHEBI:18420"/>
    </ligand>
</feature>
<feature type="compositionally biased region" description="Polar residues" evidence="17">
    <location>
        <begin position="40"/>
        <end position="67"/>
    </location>
</feature>
<evidence type="ECO:0000256" key="13">
    <source>
        <dbReference type="PIRSR" id="PIRSR606539-1"/>
    </source>
</evidence>
<feature type="compositionally biased region" description="Basic and acidic residues" evidence="17">
    <location>
        <begin position="19"/>
        <end position="35"/>
    </location>
</feature>
<feature type="binding site" evidence="14">
    <location>
        <position position="869"/>
    </location>
    <ligand>
        <name>ATP</name>
        <dbReference type="ChEBI" id="CHEBI:30616"/>
    </ligand>
</feature>
<keyword evidence="21" id="KW-1185">Reference proteome</keyword>
<dbReference type="GO" id="GO:0032456">
    <property type="term" value="P:endocytic recycling"/>
    <property type="evidence" value="ECO:0007669"/>
    <property type="project" value="TreeGrafter"/>
</dbReference>
<feature type="transmembrane region" description="Helical" evidence="16">
    <location>
        <begin position="1377"/>
        <end position="1400"/>
    </location>
</feature>
<evidence type="ECO:0000256" key="10">
    <source>
        <dbReference type="ARBA" id="ARBA00023136"/>
    </source>
</evidence>
<dbReference type="GO" id="GO:0005802">
    <property type="term" value="C:trans-Golgi network"/>
    <property type="evidence" value="ECO:0007669"/>
    <property type="project" value="TreeGrafter"/>
</dbReference>
<evidence type="ECO:0000256" key="15">
    <source>
        <dbReference type="PIRSR" id="PIRSR606539-3"/>
    </source>
</evidence>
<dbReference type="SFLD" id="SFLDG00002">
    <property type="entry name" value="C1.7:_P-type_atpase_like"/>
    <property type="match status" value="1"/>
</dbReference>
<dbReference type="Pfam" id="PF00702">
    <property type="entry name" value="Hydrolase"/>
    <property type="match status" value="1"/>
</dbReference>
<feature type="binding site" evidence="15">
    <location>
        <position position="1241"/>
    </location>
    <ligand>
        <name>Mg(2+)</name>
        <dbReference type="ChEBI" id="CHEBI:18420"/>
    </ligand>
</feature>
<gene>
    <name evidence="20" type="ORF">BDY17DRAFT_291166</name>
</gene>
<evidence type="ECO:0000256" key="6">
    <source>
        <dbReference type="ARBA" id="ARBA00022840"/>
    </source>
</evidence>
<feature type="region of interest" description="Disordered" evidence="17">
    <location>
        <begin position="1586"/>
        <end position="1626"/>
    </location>
</feature>
<dbReference type="Gene3D" id="3.40.1110.10">
    <property type="entry name" value="Calcium-transporting ATPase, cytoplasmic domain N"/>
    <property type="match status" value="2"/>
</dbReference>
<evidence type="ECO:0000256" key="3">
    <source>
        <dbReference type="ARBA" id="ARBA00022692"/>
    </source>
</evidence>
<dbReference type="Proteomes" id="UP000799767">
    <property type="component" value="Unassembled WGS sequence"/>
</dbReference>
<dbReference type="InterPro" id="IPR032631">
    <property type="entry name" value="P-type_ATPase_N"/>
</dbReference>
<dbReference type="Pfam" id="PF16212">
    <property type="entry name" value="PhoLip_ATPase_C"/>
    <property type="match status" value="1"/>
</dbReference>
<organism evidence="20 21">
    <name type="scientific">Neohortaea acidophila</name>
    <dbReference type="NCBI Taxonomy" id="245834"/>
    <lineage>
        <taxon>Eukaryota</taxon>
        <taxon>Fungi</taxon>
        <taxon>Dikarya</taxon>
        <taxon>Ascomycota</taxon>
        <taxon>Pezizomycotina</taxon>
        <taxon>Dothideomycetes</taxon>
        <taxon>Dothideomycetidae</taxon>
        <taxon>Mycosphaerellales</taxon>
        <taxon>Teratosphaeriaceae</taxon>
        <taxon>Neohortaea</taxon>
    </lineage>
</organism>
<dbReference type="EC" id="7.6.2.1" evidence="16"/>
<evidence type="ECO:0000256" key="14">
    <source>
        <dbReference type="PIRSR" id="PIRSR606539-2"/>
    </source>
</evidence>
<evidence type="ECO:0000259" key="18">
    <source>
        <dbReference type="Pfam" id="PF16209"/>
    </source>
</evidence>
<keyword evidence="8 16" id="KW-1278">Translocase</keyword>
<feature type="binding site" evidence="14">
    <location>
        <position position="668"/>
    </location>
    <ligand>
        <name>ATP</name>
        <dbReference type="ChEBI" id="CHEBI:30616"/>
    </ligand>
</feature>
<feature type="binding site" evidence="14">
    <location>
        <position position="670"/>
    </location>
    <ligand>
        <name>ATP</name>
        <dbReference type="ChEBI" id="CHEBI:30616"/>
    </ligand>
</feature>
<comment type="catalytic activity">
    <reaction evidence="12">
        <text>a 1,2-diacyl-sn-glycero-3-phosphoethanolamine(out) + ATP + H2O = a 1,2-diacyl-sn-glycero-3-phosphoethanolamine(in) + ADP + phosphate + H(+)</text>
        <dbReference type="Rhea" id="RHEA:66132"/>
        <dbReference type="ChEBI" id="CHEBI:15377"/>
        <dbReference type="ChEBI" id="CHEBI:15378"/>
        <dbReference type="ChEBI" id="CHEBI:30616"/>
        <dbReference type="ChEBI" id="CHEBI:43474"/>
        <dbReference type="ChEBI" id="CHEBI:64612"/>
        <dbReference type="ChEBI" id="CHEBI:456216"/>
    </reaction>
    <physiologicalReaction direction="left-to-right" evidence="12">
        <dbReference type="Rhea" id="RHEA:66133"/>
    </physiologicalReaction>
</comment>
<dbReference type="SUPFAM" id="SSF81660">
    <property type="entry name" value="Metal cation-transporting ATPase, ATP-binding domain N"/>
    <property type="match status" value="1"/>
</dbReference>
<evidence type="ECO:0000256" key="12">
    <source>
        <dbReference type="ARBA" id="ARBA00049128"/>
    </source>
</evidence>
<dbReference type="InterPro" id="IPR023299">
    <property type="entry name" value="ATPase_P-typ_cyto_dom_N"/>
</dbReference>
<dbReference type="InterPro" id="IPR006539">
    <property type="entry name" value="P-type_ATPase_IV"/>
</dbReference>
<dbReference type="GO" id="GO:0140326">
    <property type="term" value="F:ATPase-coupled intramembrane lipid transporter activity"/>
    <property type="evidence" value="ECO:0007669"/>
    <property type="project" value="UniProtKB-EC"/>
</dbReference>
<keyword evidence="5 14" id="KW-0547">Nucleotide-binding</keyword>
<feature type="binding site" evidence="14">
    <location>
        <position position="1120"/>
    </location>
    <ligand>
        <name>ATP</name>
        <dbReference type="ChEBI" id="CHEBI:30616"/>
    </ligand>
</feature>
<evidence type="ECO:0000256" key="9">
    <source>
        <dbReference type="ARBA" id="ARBA00022989"/>
    </source>
</evidence>
<evidence type="ECO:0000313" key="20">
    <source>
        <dbReference type="EMBL" id="KAF2486270.1"/>
    </source>
</evidence>
<feature type="transmembrane region" description="Helical" evidence="16">
    <location>
        <begin position="1485"/>
        <end position="1505"/>
    </location>
</feature>
<dbReference type="InterPro" id="IPR018303">
    <property type="entry name" value="ATPase_P-typ_P_site"/>
</dbReference>
<evidence type="ECO:0000256" key="2">
    <source>
        <dbReference type="ARBA" id="ARBA00008109"/>
    </source>
</evidence>
<evidence type="ECO:0000256" key="1">
    <source>
        <dbReference type="ARBA" id="ARBA00004141"/>
    </source>
</evidence>
<feature type="active site" description="4-aspartylphosphate intermediate" evidence="13">
    <location>
        <position position="668"/>
    </location>
</feature>
<proteinExistence type="inferred from homology"/>
<feature type="compositionally biased region" description="Basic and acidic residues" evidence="17">
    <location>
        <begin position="926"/>
        <end position="942"/>
    </location>
</feature>
<dbReference type="RefSeq" id="XP_033592839.1">
    <property type="nucleotide sequence ID" value="XM_033732626.1"/>
</dbReference>
<dbReference type="SFLD" id="SFLDS00003">
    <property type="entry name" value="Haloacid_Dehalogenase"/>
    <property type="match status" value="1"/>
</dbReference>
<dbReference type="InterPro" id="IPR044492">
    <property type="entry name" value="P_typ_ATPase_HD_dom"/>
</dbReference>
<dbReference type="GO" id="GO:0005524">
    <property type="term" value="F:ATP binding"/>
    <property type="evidence" value="ECO:0007669"/>
    <property type="project" value="UniProtKB-UniRule"/>
</dbReference>
<evidence type="ECO:0000256" key="17">
    <source>
        <dbReference type="SAM" id="MobiDB-lite"/>
    </source>
</evidence>
<feature type="binding site" evidence="15">
    <location>
        <position position="668"/>
    </location>
    <ligand>
        <name>Mg(2+)</name>
        <dbReference type="ChEBI" id="CHEBI:18420"/>
    </ligand>
</feature>
<feature type="binding site" evidence="14">
    <location>
        <position position="1241"/>
    </location>
    <ligand>
        <name>ATP</name>
        <dbReference type="ChEBI" id="CHEBI:30616"/>
    </ligand>
</feature>
<dbReference type="SUPFAM" id="SSF81653">
    <property type="entry name" value="Calcium ATPase, transduction domain A"/>
    <property type="match status" value="1"/>
</dbReference>
<keyword evidence="10 16" id="KW-0472">Membrane</keyword>
<reference evidence="20" key="1">
    <citation type="journal article" date="2020" name="Stud. Mycol.">
        <title>101 Dothideomycetes genomes: a test case for predicting lifestyles and emergence of pathogens.</title>
        <authorList>
            <person name="Haridas S."/>
            <person name="Albert R."/>
            <person name="Binder M."/>
            <person name="Bloem J."/>
            <person name="Labutti K."/>
            <person name="Salamov A."/>
            <person name="Andreopoulos B."/>
            <person name="Baker S."/>
            <person name="Barry K."/>
            <person name="Bills G."/>
            <person name="Bluhm B."/>
            <person name="Cannon C."/>
            <person name="Castanera R."/>
            <person name="Culley D."/>
            <person name="Daum C."/>
            <person name="Ezra D."/>
            <person name="Gonzalez J."/>
            <person name="Henrissat B."/>
            <person name="Kuo A."/>
            <person name="Liang C."/>
            <person name="Lipzen A."/>
            <person name="Lutzoni F."/>
            <person name="Magnuson J."/>
            <person name="Mondo S."/>
            <person name="Nolan M."/>
            <person name="Ohm R."/>
            <person name="Pangilinan J."/>
            <person name="Park H.-J."/>
            <person name="Ramirez L."/>
            <person name="Alfaro M."/>
            <person name="Sun H."/>
            <person name="Tritt A."/>
            <person name="Yoshinaga Y."/>
            <person name="Zwiers L.-H."/>
            <person name="Turgeon B."/>
            <person name="Goodwin S."/>
            <person name="Spatafora J."/>
            <person name="Crous P."/>
            <person name="Grigoriev I."/>
        </authorList>
    </citation>
    <scope>NUCLEOTIDE SEQUENCE</scope>
    <source>
        <strain evidence="20">CBS 113389</strain>
    </source>
</reference>
<feature type="binding site" evidence="14">
    <location>
        <position position="1119"/>
    </location>
    <ligand>
        <name>ATP</name>
        <dbReference type="ChEBI" id="CHEBI:30616"/>
    </ligand>
</feature>
<feature type="transmembrane region" description="Helical" evidence="16">
    <location>
        <begin position="1441"/>
        <end position="1465"/>
    </location>
</feature>
<feature type="binding site" evidence="14">
    <location>
        <position position="1240"/>
    </location>
    <ligand>
        <name>ATP</name>
        <dbReference type="ChEBI" id="CHEBI:30616"/>
    </ligand>
</feature>
<dbReference type="GO" id="GO:0000287">
    <property type="term" value="F:magnesium ion binding"/>
    <property type="evidence" value="ECO:0007669"/>
    <property type="project" value="UniProtKB-UniRule"/>
</dbReference>
<feature type="binding site" evidence="14">
    <location>
        <position position="669"/>
    </location>
    <ligand>
        <name>ATP</name>
        <dbReference type="ChEBI" id="CHEBI:30616"/>
    </ligand>
</feature>
<dbReference type="GO" id="GO:0006892">
    <property type="term" value="P:post-Golgi vesicle-mediated transport"/>
    <property type="evidence" value="ECO:0007669"/>
    <property type="project" value="TreeGrafter"/>
</dbReference>
<dbReference type="Pfam" id="PF16209">
    <property type="entry name" value="PhoLip_ATPase_N"/>
    <property type="match status" value="1"/>
</dbReference>
<dbReference type="NCBIfam" id="TIGR01494">
    <property type="entry name" value="ATPase_P-type"/>
    <property type="match status" value="1"/>
</dbReference>
<protein>
    <recommendedName>
        <fullName evidence="16">Phospholipid-transporting ATPase</fullName>
        <ecNumber evidence="16">7.6.2.1</ecNumber>
    </recommendedName>
</protein>
<feature type="transmembrane region" description="Helical" evidence="16">
    <location>
        <begin position="1412"/>
        <end position="1429"/>
    </location>
</feature>
<evidence type="ECO:0000256" key="5">
    <source>
        <dbReference type="ARBA" id="ARBA00022741"/>
    </source>
</evidence>
<feature type="domain" description="P-type ATPase C-terminal" evidence="19">
    <location>
        <begin position="1263"/>
        <end position="1515"/>
    </location>
</feature>
<dbReference type="GO" id="GO:0045332">
    <property type="term" value="P:phospholipid translocation"/>
    <property type="evidence" value="ECO:0007669"/>
    <property type="project" value="TreeGrafter"/>
</dbReference>
<dbReference type="SUPFAM" id="SSF81665">
    <property type="entry name" value="Calcium ATPase, transmembrane domain M"/>
    <property type="match status" value="1"/>
</dbReference>
<dbReference type="FunFam" id="3.40.50.1000:FF:000001">
    <property type="entry name" value="Phospholipid-transporting ATPase IC"/>
    <property type="match status" value="1"/>
</dbReference>
<feature type="binding site" evidence="14">
    <location>
        <position position="821"/>
    </location>
    <ligand>
        <name>ATP</name>
        <dbReference type="ChEBI" id="CHEBI:30616"/>
    </ligand>
</feature>
<comment type="catalytic activity">
    <reaction evidence="11 16">
        <text>ATP + H2O + phospholipidSide 1 = ADP + phosphate + phospholipidSide 2.</text>
        <dbReference type="EC" id="7.6.2.1"/>
    </reaction>
</comment>
<dbReference type="InterPro" id="IPR001757">
    <property type="entry name" value="P_typ_ATPase"/>
</dbReference>
<feature type="region of interest" description="Disordered" evidence="17">
    <location>
        <begin position="926"/>
        <end position="949"/>
    </location>
</feature>
<feature type="transmembrane region" description="Helical" evidence="16">
    <location>
        <begin position="555"/>
        <end position="578"/>
    </location>
</feature>